<dbReference type="SMR" id="A0A7I8WYN4"/>
<dbReference type="PANTHER" id="PTHR15377">
    <property type="entry name" value="TRANSCRIPTION ELONGATION REGULATOR 1"/>
    <property type="match status" value="1"/>
</dbReference>
<dbReference type="GO" id="GO:0005634">
    <property type="term" value="C:nucleus"/>
    <property type="evidence" value="ECO:0007669"/>
    <property type="project" value="TreeGrafter"/>
</dbReference>
<dbReference type="InterPro" id="IPR057565">
    <property type="entry name" value="WW_TCRG1_3rd"/>
</dbReference>
<dbReference type="PROSITE" id="PS51676">
    <property type="entry name" value="FF"/>
    <property type="match status" value="3"/>
</dbReference>
<feature type="domain" description="WW" evidence="4">
    <location>
        <begin position="97"/>
        <end position="130"/>
    </location>
</feature>
<feature type="compositionally biased region" description="Basic and acidic residues" evidence="3">
    <location>
        <begin position="670"/>
        <end position="701"/>
    </location>
</feature>
<dbReference type="Pfam" id="PF00397">
    <property type="entry name" value="WW"/>
    <property type="match status" value="2"/>
</dbReference>
<dbReference type="GO" id="GO:0003712">
    <property type="term" value="F:transcription coregulator activity"/>
    <property type="evidence" value="ECO:0007669"/>
    <property type="project" value="TreeGrafter"/>
</dbReference>
<evidence type="ECO:0000259" key="5">
    <source>
        <dbReference type="PROSITE" id="PS51676"/>
    </source>
</evidence>
<feature type="domain" description="WW" evidence="4">
    <location>
        <begin position="317"/>
        <end position="346"/>
    </location>
</feature>
<dbReference type="PROSITE" id="PS50020">
    <property type="entry name" value="WW_DOMAIN_2"/>
    <property type="match status" value="3"/>
</dbReference>
<gene>
    <name evidence="6" type="ORF">BXYJ_LOCUS5134</name>
</gene>
<dbReference type="EMBL" id="CAJFCV020000002">
    <property type="protein sequence ID" value="CAG9101426.1"/>
    <property type="molecule type" value="Genomic_DNA"/>
</dbReference>
<dbReference type="OrthoDB" id="63972at2759"/>
<dbReference type="CDD" id="cd00201">
    <property type="entry name" value="WW"/>
    <property type="match status" value="3"/>
</dbReference>
<feature type="compositionally biased region" description="Acidic residues" evidence="3">
    <location>
        <begin position="385"/>
        <end position="394"/>
    </location>
</feature>
<feature type="compositionally biased region" description="Basic and acidic residues" evidence="3">
    <location>
        <begin position="408"/>
        <end position="449"/>
    </location>
</feature>
<feature type="coiled-coil region" evidence="2">
    <location>
        <begin position="507"/>
        <end position="538"/>
    </location>
</feature>
<keyword evidence="2" id="KW-0175">Coiled coil</keyword>
<reference evidence="6" key="1">
    <citation type="submission" date="2020-09" db="EMBL/GenBank/DDBJ databases">
        <authorList>
            <person name="Kikuchi T."/>
        </authorList>
    </citation>
    <scope>NUCLEOTIDE SEQUENCE</scope>
    <source>
        <strain evidence="6">Ka4C1</strain>
    </source>
</reference>
<dbReference type="PROSITE" id="PS01159">
    <property type="entry name" value="WW_DOMAIN_1"/>
    <property type="match status" value="1"/>
</dbReference>
<dbReference type="Proteomes" id="UP000659654">
    <property type="component" value="Unassembled WGS sequence"/>
</dbReference>
<feature type="region of interest" description="Disordered" evidence="3">
    <location>
        <begin position="352"/>
        <end position="449"/>
    </location>
</feature>
<dbReference type="Pfam" id="PF01846">
    <property type="entry name" value="FF"/>
    <property type="match status" value="6"/>
</dbReference>
<protein>
    <submittedName>
        <fullName evidence="6">(pine wood nematode) hypothetical protein</fullName>
    </submittedName>
</protein>
<dbReference type="InterPro" id="IPR036020">
    <property type="entry name" value="WW_dom_sf"/>
</dbReference>
<dbReference type="AlphaFoldDB" id="A0A7I8WYN4"/>
<sequence>MAITLKEVSLDPAMEQPEYANGQDDPQGPPGQFRPRFVAPPQQQRSFFPTPGVAPGGPRPYGSVPPYGFNRPPVAAPAPRPNAASQAEKLKRIAGVPPEKELWVETKTADGRSYYYHAISRETVWEKPADAVVMEQTELQGLIEKNQREEKEAQAKQGAFGQNFNPQYPGGFPPGGFPGPAGDPAKAWQEFSAPDGRKYYYNAITQENTWTKPDALKEAEAAGAGPAKQYPPVQSTVPNPVLNPALNPLQAQNPPFAQPFTGAAPMQGFAGAPIQGQPFGGPIPGVFNGQPFNGQSQPKPSGDDKGRPISSSAVPGTPWCVVWTSDRRVFFFNPSTRISVWERPPELYNRSDVDALVAKPPEPKKKQPSEEPDSDAENNIKIGEDDGDSDDSENSEPVKKKSRKEKKAQKLADERKRQEEQRKQEQQKKKPVEKEEDPAIKAEIEAREKRANIPLEERIQMFRDLLNEKNVSASSTYQRELSKIIYDPRYLLLAVDERRAAFDAYCKEKIEIERAEKKKKAKEAKEQFKLLLEEANLHGKSTFTSFSSKFGKDDRFKAVEKMRDREEMFKDFVAELYKQEKEEKRKEKEAAKEKFKELLKEQPDLHRKSRWSHLKKKIDSDERYRHKYLDSSLREELFREYAATLPEKEVELEEGEEPDDGEQEMSAADKALEERKKAVAEELGEHMKERNKESERQKHQEQEELFQTMLIDIIKNPDLSYHDGRKLLKKDPRYDEIDLLEKSTKERLFSDHTHNLEKKRREQFYQWLSEKEEINYRTKWRDARKVLETDEKYEKLVTSDRRAEREFNEWARLTKDRIYEEFDDLLRETKIITYQSQKTIQENEQHLKDILAVLENDKRYLVLNEEPDKRERLLEKYLQELDRKGPPPPPTATEADRRRK</sequence>
<evidence type="ECO:0000256" key="1">
    <source>
        <dbReference type="ARBA" id="ARBA00022737"/>
    </source>
</evidence>
<dbReference type="InterPro" id="IPR045148">
    <property type="entry name" value="TCRG1-like"/>
</dbReference>
<evidence type="ECO:0000256" key="2">
    <source>
        <dbReference type="SAM" id="Coils"/>
    </source>
</evidence>
<feature type="region of interest" description="Disordered" evidence="3">
    <location>
        <begin position="267"/>
        <end position="318"/>
    </location>
</feature>
<dbReference type="SMART" id="SM00441">
    <property type="entry name" value="FF"/>
    <property type="match status" value="6"/>
</dbReference>
<feature type="coiled-coil region" evidence="2">
    <location>
        <begin position="573"/>
        <end position="601"/>
    </location>
</feature>
<dbReference type="PANTHER" id="PTHR15377:SF3">
    <property type="entry name" value="WW DOMAIN-CONTAINING PROTEIN"/>
    <property type="match status" value="1"/>
</dbReference>
<dbReference type="InterPro" id="IPR001202">
    <property type="entry name" value="WW_dom"/>
</dbReference>
<feature type="region of interest" description="Disordered" evidence="3">
    <location>
        <begin position="647"/>
        <end position="701"/>
    </location>
</feature>
<evidence type="ECO:0000313" key="7">
    <source>
        <dbReference type="Proteomes" id="UP000659654"/>
    </source>
</evidence>
<evidence type="ECO:0000256" key="3">
    <source>
        <dbReference type="SAM" id="MobiDB-lite"/>
    </source>
</evidence>
<proteinExistence type="predicted"/>
<organism evidence="6 7">
    <name type="scientific">Bursaphelenchus xylophilus</name>
    <name type="common">Pinewood nematode worm</name>
    <name type="synonym">Aphelenchoides xylophilus</name>
    <dbReference type="NCBI Taxonomy" id="6326"/>
    <lineage>
        <taxon>Eukaryota</taxon>
        <taxon>Metazoa</taxon>
        <taxon>Ecdysozoa</taxon>
        <taxon>Nematoda</taxon>
        <taxon>Chromadorea</taxon>
        <taxon>Rhabditida</taxon>
        <taxon>Tylenchina</taxon>
        <taxon>Tylenchomorpha</taxon>
        <taxon>Aphelenchoidea</taxon>
        <taxon>Aphelenchoididae</taxon>
        <taxon>Bursaphelenchus</taxon>
    </lineage>
</organism>
<feature type="domain" description="FF" evidence="5">
    <location>
        <begin position="756"/>
        <end position="813"/>
    </location>
</feature>
<comment type="caution">
    <text evidence="6">The sequence shown here is derived from an EMBL/GenBank/DDBJ whole genome shotgun (WGS) entry which is preliminary data.</text>
</comment>
<dbReference type="GO" id="GO:0070063">
    <property type="term" value="F:RNA polymerase binding"/>
    <property type="evidence" value="ECO:0007669"/>
    <property type="project" value="InterPro"/>
</dbReference>
<feature type="domain" description="WW" evidence="4">
    <location>
        <begin position="182"/>
        <end position="215"/>
    </location>
</feature>
<keyword evidence="1" id="KW-0677">Repeat</keyword>
<feature type="domain" description="FF" evidence="5">
    <location>
        <begin position="453"/>
        <end position="508"/>
    </location>
</feature>
<keyword evidence="7" id="KW-1185">Reference proteome</keyword>
<feature type="compositionally biased region" description="Polar residues" evidence="3">
    <location>
        <begin position="290"/>
        <end position="299"/>
    </location>
</feature>
<dbReference type="SMART" id="SM00456">
    <property type="entry name" value="WW"/>
    <property type="match status" value="3"/>
</dbReference>
<name>A0A7I8WYN4_BURXY</name>
<evidence type="ECO:0000313" key="6">
    <source>
        <dbReference type="EMBL" id="CAD5217636.1"/>
    </source>
</evidence>
<dbReference type="Proteomes" id="UP000582659">
    <property type="component" value="Unassembled WGS sequence"/>
</dbReference>
<feature type="region of interest" description="Disordered" evidence="3">
    <location>
        <begin position="879"/>
        <end position="900"/>
    </location>
</feature>
<dbReference type="Gene3D" id="1.10.10.440">
    <property type="entry name" value="FF domain"/>
    <property type="match status" value="6"/>
</dbReference>
<feature type="domain" description="FF" evidence="5">
    <location>
        <begin position="520"/>
        <end position="575"/>
    </location>
</feature>
<evidence type="ECO:0000259" key="4">
    <source>
        <dbReference type="PROSITE" id="PS50020"/>
    </source>
</evidence>
<dbReference type="SUPFAM" id="SSF51045">
    <property type="entry name" value="WW domain"/>
    <property type="match status" value="3"/>
</dbReference>
<dbReference type="InterPro" id="IPR036517">
    <property type="entry name" value="FF_domain_sf"/>
</dbReference>
<dbReference type="FunFam" id="2.20.70.10:FF:000049">
    <property type="entry name" value="Transcription elongation regulator 1-like"/>
    <property type="match status" value="1"/>
</dbReference>
<feature type="coiled-coil region" evidence="2">
    <location>
        <begin position="132"/>
        <end position="159"/>
    </location>
</feature>
<feature type="region of interest" description="Disordered" evidence="3">
    <location>
        <begin position="1"/>
        <end position="85"/>
    </location>
</feature>
<dbReference type="InterPro" id="IPR002713">
    <property type="entry name" value="FF_domain"/>
</dbReference>
<dbReference type="Gene3D" id="2.20.70.10">
    <property type="match status" value="3"/>
</dbReference>
<dbReference type="Pfam" id="PF23517">
    <property type="entry name" value="WW_TCERG1"/>
    <property type="match status" value="1"/>
</dbReference>
<dbReference type="EMBL" id="CAJFDI010000002">
    <property type="protein sequence ID" value="CAD5217636.1"/>
    <property type="molecule type" value="Genomic_DNA"/>
</dbReference>
<feature type="compositionally biased region" description="Acidic residues" evidence="3">
    <location>
        <begin position="650"/>
        <end position="663"/>
    </location>
</feature>
<dbReference type="SUPFAM" id="SSF81698">
    <property type="entry name" value="FF domain"/>
    <property type="match status" value="5"/>
</dbReference>
<accession>A0A7I8WYN4</accession>